<protein>
    <submittedName>
        <fullName evidence="2">Uncharacterized protein</fullName>
    </submittedName>
</protein>
<dbReference type="Proteomes" id="UP001501009">
    <property type="component" value="Unassembled WGS sequence"/>
</dbReference>
<evidence type="ECO:0000313" key="3">
    <source>
        <dbReference type="Proteomes" id="UP001501009"/>
    </source>
</evidence>
<evidence type="ECO:0000256" key="1">
    <source>
        <dbReference type="SAM" id="Phobius"/>
    </source>
</evidence>
<evidence type="ECO:0000313" key="2">
    <source>
        <dbReference type="EMBL" id="GAA3821855.1"/>
    </source>
</evidence>
<feature type="transmembrane region" description="Helical" evidence="1">
    <location>
        <begin position="48"/>
        <end position="64"/>
    </location>
</feature>
<organism evidence="2 3">
    <name type="scientific">Streptomyces coacervatus</name>
    <dbReference type="NCBI Taxonomy" id="647381"/>
    <lineage>
        <taxon>Bacteria</taxon>
        <taxon>Bacillati</taxon>
        <taxon>Actinomycetota</taxon>
        <taxon>Actinomycetes</taxon>
        <taxon>Kitasatosporales</taxon>
        <taxon>Streptomycetaceae</taxon>
        <taxon>Streptomyces</taxon>
    </lineage>
</organism>
<keyword evidence="1" id="KW-0472">Membrane</keyword>
<keyword evidence="3" id="KW-1185">Reference proteome</keyword>
<dbReference type="EMBL" id="BAABDE010000025">
    <property type="protein sequence ID" value="GAA3821855.1"/>
    <property type="molecule type" value="Genomic_DNA"/>
</dbReference>
<feature type="transmembrane region" description="Helical" evidence="1">
    <location>
        <begin position="76"/>
        <end position="95"/>
    </location>
</feature>
<proteinExistence type="predicted"/>
<feature type="transmembrane region" description="Helical" evidence="1">
    <location>
        <begin position="107"/>
        <end position="130"/>
    </location>
</feature>
<keyword evidence="1" id="KW-0812">Transmembrane</keyword>
<accession>A0ABP7IMG0</accession>
<feature type="transmembrane region" description="Helical" evidence="1">
    <location>
        <begin position="12"/>
        <end position="33"/>
    </location>
</feature>
<comment type="caution">
    <text evidence="2">The sequence shown here is derived from an EMBL/GenBank/DDBJ whole genome shotgun (WGS) entry which is preliminary data.</text>
</comment>
<reference evidence="3" key="1">
    <citation type="journal article" date="2019" name="Int. J. Syst. Evol. Microbiol.">
        <title>The Global Catalogue of Microorganisms (GCM) 10K type strain sequencing project: providing services to taxonomists for standard genome sequencing and annotation.</title>
        <authorList>
            <consortium name="The Broad Institute Genomics Platform"/>
            <consortium name="The Broad Institute Genome Sequencing Center for Infectious Disease"/>
            <person name="Wu L."/>
            <person name="Ma J."/>
        </authorList>
    </citation>
    <scope>NUCLEOTIDE SEQUENCE [LARGE SCALE GENOMIC DNA]</scope>
    <source>
        <strain evidence="3">JCM 17138</strain>
    </source>
</reference>
<gene>
    <name evidence="2" type="ORF">GCM10022403_064250</name>
</gene>
<keyword evidence="1" id="KW-1133">Transmembrane helix</keyword>
<sequence>MTVTWRGAVSYALTVVVVSWLIGAAVDLAWSAASGGLGMWASFWLKEPWQGVFLGAATVSLTLARRLMDPLPRWRVMLVDGSVYLAALLVCWGVAAWVAGDGAPVDAAFFMATLALFTLQLPAAWLLCVWRSGSLEVVLDELHGGLAAR</sequence>
<name>A0ABP7IMG0_9ACTN</name>
<dbReference type="RefSeq" id="WP_275775046.1">
    <property type="nucleotide sequence ID" value="NZ_BAABDE010000025.1"/>
</dbReference>